<name>A0A0E9W3I6_ANGAN</name>
<dbReference type="EMBL" id="GBXM01023670">
    <property type="protein sequence ID" value="JAH84907.1"/>
    <property type="molecule type" value="Transcribed_RNA"/>
</dbReference>
<dbReference type="AlphaFoldDB" id="A0A0E9W3I6"/>
<sequence length="49" mass="5666">MLSSRLLVLNTDASIFLMPKPEHSILFHCSMNSHSVPETRWQQMFCTVT</sequence>
<reference evidence="1" key="1">
    <citation type="submission" date="2014-11" db="EMBL/GenBank/DDBJ databases">
        <authorList>
            <person name="Amaro Gonzalez C."/>
        </authorList>
    </citation>
    <scope>NUCLEOTIDE SEQUENCE</scope>
</reference>
<protein>
    <submittedName>
        <fullName evidence="1">Uncharacterized protein</fullName>
    </submittedName>
</protein>
<organism evidence="1">
    <name type="scientific">Anguilla anguilla</name>
    <name type="common">European freshwater eel</name>
    <name type="synonym">Muraena anguilla</name>
    <dbReference type="NCBI Taxonomy" id="7936"/>
    <lineage>
        <taxon>Eukaryota</taxon>
        <taxon>Metazoa</taxon>
        <taxon>Chordata</taxon>
        <taxon>Craniata</taxon>
        <taxon>Vertebrata</taxon>
        <taxon>Euteleostomi</taxon>
        <taxon>Actinopterygii</taxon>
        <taxon>Neopterygii</taxon>
        <taxon>Teleostei</taxon>
        <taxon>Anguilliformes</taxon>
        <taxon>Anguillidae</taxon>
        <taxon>Anguilla</taxon>
    </lineage>
</organism>
<accession>A0A0E9W3I6</accession>
<reference evidence="1" key="2">
    <citation type="journal article" date="2015" name="Fish Shellfish Immunol.">
        <title>Early steps in the European eel (Anguilla anguilla)-Vibrio vulnificus interaction in the gills: Role of the RtxA13 toxin.</title>
        <authorList>
            <person name="Callol A."/>
            <person name="Pajuelo D."/>
            <person name="Ebbesson L."/>
            <person name="Teles M."/>
            <person name="MacKenzie S."/>
            <person name="Amaro C."/>
        </authorList>
    </citation>
    <scope>NUCLEOTIDE SEQUENCE</scope>
</reference>
<proteinExistence type="predicted"/>
<evidence type="ECO:0000313" key="1">
    <source>
        <dbReference type="EMBL" id="JAH84907.1"/>
    </source>
</evidence>